<accession>A0A699L5A4</accession>
<gene>
    <name evidence="1" type="ORF">Tci_691661</name>
</gene>
<protein>
    <submittedName>
        <fullName evidence="1">Uncharacterized mitochondrial protein AtMg00810-like</fullName>
    </submittedName>
</protein>
<comment type="caution">
    <text evidence="1">The sequence shown here is derived from an EMBL/GenBank/DDBJ whole genome shotgun (WGS) entry which is preliminary data.</text>
</comment>
<proteinExistence type="predicted"/>
<feature type="non-terminal residue" evidence="1">
    <location>
        <position position="124"/>
    </location>
</feature>
<organism evidence="1">
    <name type="scientific">Tanacetum cinerariifolium</name>
    <name type="common">Dalmatian daisy</name>
    <name type="synonym">Chrysanthemum cinerariifolium</name>
    <dbReference type="NCBI Taxonomy" id="118510"/>
    <lineage>
        <taxon>Eukaryota</taxon>
        <taxon>Viridiplantae</taxon>
        <taxon>Streptophyta</taxon>
        <taxon>Embryophyta</taxon>
        <taxon>Tracheophyta</taxon>
        <taxon>Spermatophyta</taxon>
        <taxon>Magnoliopsida</taxon>
        <taxon>eudicotyledons</taxon>
        <taxon>Gunneridae</taxon>
        <taxon>Pentapetalae</taxon>
        <taxon>asterids</taxon>
        <taxon>campanulids</taxon>
        <taxon>Asterales</taxon>
        <taxon>Asteraceae</taxon>
        <taxon>Asteroideae</taxon>
        <taxon>Anthemideae</taxon>
        <taxon>Anthemidinae</taxon>
        <taxon>Tanacetum</taxon>
    </lineage>
</organism>
<reference evidence="1" key="1">
    <citation type="journal article" date="2019" name="Sci. Rep.">
        <title>Draft genome of Tanacetum cinerariifolium, the natural source of mosquito coil.</title>
        <authorList>
            <person name="Yamashiro T."/>
            <person name="Shiraishi A."/>
            <person name="Satake H."/>
            <person name="Nakayama K."/>
        </authorList>
    </citation>
    <scope>NUCLEOTIDE SEQUENCE</scope>
</reference>
<dbReference type="PANTHER" id="PTHR11439">
    <property type="entry name" value="GAG-POL-RELATED RETROTRANSPOSON"/>
    <property type="match status" value="1"/>
</dbReference>
<dbReference type="EMBL" id="BKCJ010573146">
    <property type="protein sequence ID" value="GFB19690.1"/>
    <property type="molecule type" value="Genomic_DNA"/>
</dbReference>
<dbReference type="PANTHER" id="PTHR11439:SF495">
    <property type="entry name" value="REVERSE TRANSCRIPTASE, RNA-DEPENDENT DNA POLYMERASE-RELATED"/>
    <property type="match status" value="1"/>
</dbReference>
<sequence>MYLTATRPDIMFAVCAAARHQVTPKTSNLLSVKRIFKYLTAYLKLGLWYPRDSPFDLEAFFDSDYVGANGDRKSTTGGCQFLRRRDANEKKLIQVLKIPTEHNIANLLTRSFDVTRFGYLVVNI</sequence>
<dbReference type="AlphaFoldDB" id="A0A699L5A4"/>
<name>A0A699L5A4_TANCI</name>
<evidence type="ECO:0000313" key="1">
    <source>
        <dbReference type="EMBL" id="GFB19690.1"/>
    </source>
</evidence>